<dbReference type="EMBL" id="KV441553">
    <property type="protein sequence ID" value="OAG04808.1"/>
    <property type="molecule type" value="Genomic_DNA"/>
</dbReference>
<dbReference type="AlphaFoldDB" id="A0A177CDG4"/>
<sequence>MRQAFRLGIGPEERPHTVGFMSKKQNIQKLQKDRYTMVAQSLRAGQPPLKTNVRIRAKVPTGFIFHEQPFHQENWPLEKGERISTFTQRARCQRIYLTKNRYVGLGRATIRKNYGVCVLFGCRVPVILRKIESYYVFIGPTYLQGWMDGRSLICLRMTSSKRWNFGSVSMG</sequence>
<dbReference type="InParanoid" id="A0A177CDG4"/>
<dbReference type="RefSeq" id="XP_018035173.1">
    <property type="nucleotide sequence ID" value="XM_018187485.1"/>
</dbReference>
<reference evidence="1 2" key="1">
    <citation type="submission" date="2016-05" db="EMBL/GenBank/DDBJ databases">
        <title>Comparative analysis of secretome profiles of manganese(II)-oxidizing ascomycete fungi.</title>
        <authorList>
            <consortium name="DOE Joint Genome Institute"/>
            <person name="Zeiner C.A."/>
            <person name="Purvine S.O."/>
            <person name="Zink E.M."/>
            <person name="Wu S."/>
            <person name="Pasa-Tolic L."/>
            <person name="Chaput D.L."/>
            <person name="Haridas S."/>
            <person name="Grigoriev I.V."/>
            <person name="Santelli C.M."/>
            <person name="Hansel C.M."/>
        </authorList>
    </citation>
    <scope>NUCLEOTIDE SEQUENCE [LARGE SCALE GENOMIC DNA]</scope>
    <source>
        <strain evidence="1 2">AP3s5-JAC2a</strain>
    </source>
</reference>
<dbReference type="Pfam" id="PF26639">
    <property type="entry name" value="Het-6_barrel"/>
    <property type="match status" value="1"/>
</dbReference>
<name>A0A177CDG4_9PLEO</name>
<dbReference type="Proteomes" id="UP000077069">
    <property type="component" value="Unassembled WGS sequence"/>
</dbReference>
<organism evidence="1 2">
    <name type="scientific">Paraphaeosphaeria sporulosa</name>
    <dbReference type="NCBI Taxonomy" id="1460663"/>
    <lineage>
        <taxon>Eukaryota</taxon>
        <taxon>Fungi</taxon>
        <taxon>Dikarya</taxon>
        <taxon>Ascomycota</taxon>
        <taxon>Pezizomycotina</taxon>
        <taxon>Dothideomycetes</taxon>
        <taxon>Pleosporomycetidae</taxon>
        <taxon>Pleosporales</taxon>
        <taxon>Massarineae</taxon>
        <taxon>Didymosphaeriaceae</taxon>
        <taxon>Paraphaeosphaeria</taxon>
    </lineage>
</organism>
<evidence type="ECO:0000313" key="2">
    <source>
        <dbReference type="Proteomes" id="UP000077069"/>
    </source>
</evidence>
<gene>
    <name evidence="1" type="ORF">CC84DRAFT_803957</name>
</gene>
<dbReference type="OrthoDB" id="2157530at2759"/>
<evidence type="ECO:0000313" key="1">
    <source>
        <dbReference type="EMBL" id="OAG04808.1"/>
    </source>
</evidence>
<protein>
    <submittedName>
        <fullName evidence="1">Uncharacterized protein</fullName>
    </submittedName>
</protein>
<keyword evidence="2" id="KW-1185">Reference proteome</keyword>
<accession>A0A177CDG4</accession>
<dbReference type="GeneID" id="28770971"/>
<proteinExistence type="predicted"/>